<keyword evidence="6" id="KW-0106">Calcium</keyword>
<feature type="transmembrane region" description="Helical" evidence="8">
    <location>
        <begin position="141"/>
        <end position="160"/>
    </location>
</feature>
<name>F2ICI4_FLUTR</name>
<feature type="transmembrane region" description="Helical" evidence="8">
    <location>
        <begin position="60"/>
        <end position="81"/>
    </location>
</feature>
<proteinExistence type="predicted"/>
<dbReference type="eggNOG" id="ENOG50329GZ">
    <property type="taxonomic scope" value="Bacteria"/>
</dbReference>
<reference evidence="9 10" key="1">
    <citation type="journal article" date="2011" name="Stand. Genomic Sci.">
        <title>Complete genome sequence of the gliding freshwater bacterium Fluviicola taffensis type strain (RW262).</title>
        <authorList>
            <person name="Woyke T."/>
            <person name="Chertkov O."/>
            <person name="Lapidus A."/>
            <person name="Nolan M."/>
            <person name="Lucas S."/>
            <person name="Del Rio T.G."/>
            <person name="Tice H."/>
            <person name="Cheng J.F."/>
            <person name="Tapia R."/>
            <person name="Han C."/>
            <person name="Goodwin L."/>
            <person name="Pitluck S."/>
            <person name="Liolios K."/>
            <person name="Pagani I."/>
            <person name="Ivanova N."/>
            <person name="Huntemann M."/>
            <person name="Mavromatis K."/>
            <person name="Mikhailova N."/>
            <person name="Pati A."/>
            <person name="Chen A."/>
            <person name="Palaniappan K."/>
            <person name="Land M."/>
            <person name="Hauser L."/>
            <person name="Brambilla E.M."/>
            <person name="Rohde M."/>
            <person name="Mwirichia R."/>
            <person name="Sikorski J."/>
            <person name="Tindall B.J."/>
            <person name="Goker M."/>
            <person name="Bristow J."/>
            <person name="Eisen J.A."/>
            <person name="Markowitz V."/>
            <person name="Hugenholtz P."/>
            <person name="Klenk H.P."/>
            <person name="Kyrpides N.C."/>
        </authorList>
    </citation>
    <scope>NUCLEOTIDE SEQUENCE [LARGE SCALE GENOMIC DNA]</scope>
    <source>
        <strain evidence="10">DSM 16823 / RW262 / RW262</strain>
    </source>
</reference>
<dbReference type="GO" id="GO:0006672">
    <property type="term" value="P:ceramide metabolic process"/>
    <property type="evidence" value="ECO:0007669"/>
    <property type="project" value="InterPro"/>
</dbReference>
<dbReference type="OrthoDB" id="946254at2"/>
<evidence type="ECO:0000256" key="4">
    <source>
        <dbReference type="ARBA" id="ARBA00022989"/>
    </source>
</evidence>
<keyword evidence="2 8" id="KW-0812">Transmembrane</keyword>
<evidence type="ECO:0000313" key="9">
    <source>
        <dbReference type="EMBL" id="AEA45454.1"/>
    </source>
</evidence>
<feature type="binding site" evidence="7">
    <location>
        <position position="79"/>
    </location>
    <ligand>
        <name>Zn(2+)</name>
        <dbReference type="ChEBI" id="CHEBI:29105"/>
        <note>catalytic</note>
    </ligand>
</feature>
<reference evidence="10" key="2">
    <citation type="submission" date="2011-02" db="EMBL/GenBank/DDBJ databases">
        <title>The complete genome of Fluviicola taffensis DSM 16823.</title>
        <authorList>
            <consortium name="US DOE Joint Genome Institute (JGI-PGF)"/>
            <person name="Lucas S."/>
            <person name="Copeland A."/>
            <person name="Lapidus A."/>
            <person name="Bruce D."/>
            <person name="Goodwin L."/>
            <person name="Pitluck S."/>
            <person name="Kyrpides N."/>
            <person name="Mavromatis K."/>
            <person name="Ivanova N."/>
            <person name="Mikhailova N."/>
            <person name="Pagani I."/>
            <person name="Chertkov O."/>
            <person name="Detter J.C."/>
            <person name="Han C."/>
            <person name="Tapia R."/>
            <person name="Land M."/>
            <person name="Hauser L."/>
            <person name="Markowitz V."/>
            <person name="Cheng J.-F."/>
            <person name="Hugenholtz P."/>
            <person name="Woyke T."/>
            <person name="Wu D."/>
            <person name="Tindall B."/>
            <person name="Pomrenke H.G."/>
            <person name="Brambilla E."/>
            <person name="Klenk H.-P."/>
            <person name="Eisen J.A."/>
        </authorList>
    </citation>
    <scope>NUCLEOTIDE SEQUENCE [LARGE SCALE GENOMIC DNA]</scope>
    <source>
        <strain evidence="10">DSM 16823 / RW262 / RW262</strain>
    </source>
</reference>
<feature type="transmembrane region" description="Helical" evidence="8">
    <location>
        <begin position="202"/>
        <end position="220"/>
    </location>
</feature>
<evidence type="ECO:0000256" key="3">
    <source>
        <dbReference type="ARBA" id="ARBA00022801"/>
    </source>
</evidence>
<keyword evidence="10" id="KW-1185">Reference proteome</keyword>
<evidence type="ECO:0000256" key="8">
    <source>
        <dbReference type="SAM" id="Phobius"/>
    </source>
</evidence>
<comment type="subcellular location">
    <subcellularLocation>
        <location evidence="1">Membrane</location>
        <topology evidence="1">Multi-pass membrane protein</topology>
    </subcellularLocation>
</comment>
<feature type="binding site" evidence="6">
    <location>
        <position position="29"/>
    </location>
    <ligand>
        <name>Ca(2+)</name>
        <dbReference type="ChEBI" id="CHEBI:29108"/>
    </ligand>
</feature>
<evidence type="ECO:0000256" key="1">
    <source>
        <dbReference type="ARBA" id="ARBA00004141"/>
    </source>
</evidence>
<gene>
    <name evidence="9" type="ordered locus">Fluta_3483</name>
</gene>
<dbReference type="Pfam" id="PF05875">
    <property type="entry name" value="Ceramidase"/>
    <property type="match status" value="1"/>
</dbReference>
<evidence type="ECO:0000313" key="10">
    <source>
        <dbReference type="Proteomes" id="UP000007463"/>
    </source>
</evidence>
<keyword evidence="7" id="KW-0862">Zinc</keyword>
<keyword evidence="5 8" id="KW-0472">Membrane</keyword>
<feature type="binding site" evidence="7">
    <location>
        <position position="201"/>
    </location>
    <ligand>
        <name>Zn(2+)</name>
        <dbReference type="ChEBI" id="CHEBI:29105"/>
        <note>catalytic</note>
    </ligand>
</feature>
<dbReference type="RefSeq" id="WP_013688221.1">
    <property type="nucleotide sequence ID" value="NC_015321.1"/>
</dbReference>
<keyword evidence="6" id="KW-0479">Metal-binding</keyword>
<keyword evidence="4 8" id="KW-1133">Transmembrane helix</keyword>
<dbReference type="HOGENOM" id="CLU_1198418_0_0_10"/>
<protein>
    <submittedName>
        <fullName evidence="9">Membrane protein</fullName>
    </submittedName>
</protein>
<dbReference type="KEGG" id="fte:Fluta_3483"/>
<feature type="transmembrane region" description="Helical" evidence="8">
    <location>
        <begin position="87"/>
        <end position="108"/>
    </location>
</feature>
<feature type="transmembrane region" description="Helical" evidence="8">
    <location>
        <begin position="115"/>
        <end position="135"/>
    </location>
</feature>
<dbReference type="AlphaFoldDB" id="F2ICI4"/>
<dbReference type="EMBL" id="CP002542">
    <property type="protein sequence ID" value="AEA45454.1"/>
    <property type="molecule type" value="Genomic_DNA"/>
</dbReference>
<dbReference type="Proteomes" id="UP000007463">
    <property type="component" value="Chromosome"/>
</dbReference>
<keyword evidence="3" id="KW-0378">Hydrolase</keyword>
<dbReference type="GO" id="GO:0016020">
    <property type="term" value="C:membrane"/>
    <property type="evidence" value="ECO:0007669"/>
    <property type="project" value="UniProtKB-SubCell"/>
</dbReference>
<accession>F2ICI4</accession>
<feature type="binding site" evidence="7">
    <location>
        <position position="205"/>
    </location>
    <ligand>
        <name>Zn(2+)</name>
        <dbReference type="ChEBI" id="CHEBI:29105"/>
        <note>catalytic</note>
    </ligand>
</feature>
<dbReference type="InterPro" id="IPR008901">
    <property type="entry name" value="ACER"/>
</dbReference>
<dbReference type="GO" id="GO:0016811">
    <property type="term" value="F:hydrolase activity, acting on carbon-nitrogen (but not peptide) bonds, in linear amides"/>
    <property type="evidence" value="ECO:0007669"/>
    <property type="project" value="InterPro"/>
</dbReference>
<feature type="transmembrane region" description="Helical" evidence="8">
    <location>
        <begin position="31"/>
        <end position="48"/>
    </location>
</feature>
<evidence type="ECO:0000256" key="7">
    <source>
        <dbReference type="PIRSR" id="PIRSR608901-2"/>
    </source>
</evidence>
<evidence type="ECO:0000256" key="6">
    <source>
        <dbReference type="PIRSR" id="PIRSR608901-1"/>
    </source>
</evidence>
<evidence type="ECO:0000256" key="5">
    <source>
        <dbReference type="ARBA" id="ARBA00023136"/>
    </source>
</evidence>
<evidence type="ECO:0000256" key="2">
    <source>
        <dbReference type="ARBA" id="ARBA00022692"/>
    </source>
</evidence>
<dbReference type="GO" id="GO:0046872">
    <property type="term" value="F:metal ion binding"/>
    <property type="evidence" value="ECO:0007669"/>
    <property type="project" value="UniProtKB-KW"/>
</dbReference>
<comment type="cofactor">
    <cofactor evidence="7">
        <name>Zn(2+)</name>
        <dbReference type="ChEBI" id="CHEBI:29105"/>
    </cofactor>
</comment>
<sequence>MDLLSETLQIIDNGPIYRETKDLSLLIVEPWNAWSSLTFLVPALIFLWQLRGHYSEYKFIIWFCCPLLVLGGLGSTFFHAFRASYLLLLMDALPIIVLVLGISIWMWLKVLPQKIYLVWILLIFGGLTILSGFFLEGQDRISASYFFRGWMLLLPCYLFLRRTAFQNATKFLVALLFFVLALLFRFLDEKLYVSFMPWGTHWLWHVSTAFGAYFLGDYLIKNAVLKTEIIKKK</sequence>
<dbReference type="STRING" id="755732.Fluta_3483"/>
<organism evidence="9 10">
    <name type="scientific">Fluviicola taffensis (strain DSM 16823 / NCIMB 13979 / RW262)</name>
    <dbReference type="NCBI Taxonomy" id="755732"/>
    <lineage>
        <taxon>Bacteria</taxon>
        <taxon>Pseudomonadati</taxon>
        <taxon>Bacteroidota</taxon>
        <taxon>Flavobacteriia</taxon>
        <taxon>Flavobacteriales</taxon>
        <taxon>Crocinitomicaceae</taxon>
        <taxon>Fluviicola</taxon>
    </lineage>
</organism>
<feature type="transmembrane region" description="Helical" evidence="8">
    <location>
        <begin position="167"/>
        <end position="187"/>
    </location>
</feature>